<sequence length="65" mass="7462">MVLRLALLALGVLELLRPRKVVNFWMGLATTDTDEIDLRPWVYTAARVEGALLVLWVLRRRRTSG</sequence>
<gene>
    <name evidence="1" type="ORF">SAMN05443574_102187</name>
</gene>
<dbReference type="Proteomes" id="UP000182573">
    <property type="component" value="Unassembled WGS sequence"/>
</dbReference>
<evidence type="ECO:0000313" key="1">
    <source>
        <dbReference type="EMBL" id="SDW26521.1"/>
    </source>
</evidence>
<reference evidence="1 2" key="1">
    <citation type="submission" date="2016-10" db="EMBL/GenBank/DDBJ databases">
        <authorList>
            <person name="de Groot N.N."/>
        </authorList>
    </citation>
    <scope>NUCLEOTIDE SEQUENCE [LARGE SCALE GENOMIC DNA]</scope>
    <source>
        <strain evidence="1 2">DSM 3756</strain>
    </source>
</reference>
<dbReference type="RefSeq" id="WP_004515407.1">
    <property type="nucleotide sequence ID" value="NZ_FNOF01000002.1"/>
</dbReference>
<name>A0A1H2S4L3_HALVA</name>
<organism evidence="1 2">
    <name type="scientific">Haloarcula vallismortis</name>
    <name type="common">Halobacterium vallismortis</name>
    <dbReference type="NCBI Taxonomy" id="28442"/>
    <lineage>
        <taxon>Archaea</taxon>
        <taxon>Methanobacteriati</taxon>
        <taxon>Methanobacteriota</taxon>
        <taxon>Stenosarchaea group</taxon>
        <taxon>Halobacteria</taxon>
        <taxon>Halobacteriales</taxon>
        <taxon>Haloarculaceae</taxon>
        <taxon>Haloarcula</taxon>
    </lineage>
</organism>
<accession>A0A1H2S4L3</accession>
<protein>
    <submittedName>
        <fullName evidence="1">Uncharacterized protein</fullName>
    </submittedName>
</protein>
<dbReference type="EMBL" id="FNOF01000002">
    <property type="protein sequence ID" value="SDW26521.1"/>
    <property type="molecule type" value="Genomic_DNA"/>
</dbReference>
<dbReference type="AlphaFoldDB" id="A0A1H2S4L3"/>
<evidence type="ECO:0000313" key="2">
    <source>
        <dbReference type="Proteomes" id="UP000182573"/>
    </source>
</evidence>
<proteinExistence type="predicted"/>